<evidence type="ECO:0008006" key="2">
    <source>
        <dbReference type="Google" id="ProtNLM"/>
    </source>
</evidence>
<dbReference type="EMBL" id="AUZY01004927">
    <property type="protein sequence ID" value="EQD61200.1"/>
    <property type="molecule type" value="Genomic_DNA"/>
</dbReference>
<evidence type="ECO:0000313" key="1">
    <source>
        <dbReference type="EMBL" id="EQD61200.1"/>
    </source>
</evidence>
<protein>
    <recommendedName>
        <fullName evidence="2">Transposase</fullName>
    </recommendedName>
</protein>
<reference evidence="1" key="2">
    <citation type="journal article" date="2014" name="ISME J.">
        <title>Microbial stratification in low pH oxic and suboxic macroscopic growths along an acid mine drainage.</title>
        <authorList>
            <person name="Mendez-Garcia C."/>
            <person name="Mesa V."/>
            <person name="Sprenger R.R."/>
            <person name="Richter M."/>
            <person name="Diez M.S."/>
            <person name="Solano J."/>
            <person name="Bargiela R."/>
            <person name="Golyshina O.V."/>
            <person name="Manteca A."/>
            <person name="Ramos J.L."/>
            <person name="Gallego J.R."/>
            <person name="Llorente I."/>
            <person name="Martins Dos Santos V.A."/>
            <person name="Jensen O.N."/>
            <person name="Pelaez A.I."/>
            <person name="Sanchez J."/>
            <person name="Ferrer M."/>
        </authorList>
    </citation>
    <scope>NUCLEOTIDE SEQUENCE</scope>
</reference>
<comment type="caution">
    <text evidence="1">The sequence shown here is derived from an EMBL/GenBank/DDBJ whole genome shotgun (WGS) entry which is preliminary data.</text>
</comment>
<accession>T1C515</accession>
<dbReference type="AlphaFoldDB" id="T1C515"/>
<sequence length="275" mass="30918">MRRVEDPITGVTFFPLWRDVLLDRQRIYQPDVIALAEQFTERMTYRDAREELGKVVLGVPSPRTVTRRVIEDGNLLNEAIRQREMTAGAIIPDGTKLHAKEGGKLHDVNITLATTPGERPRLRCLTVGAPWKVHRKTLARTSFENAEGQPVPPSVVCDLEKGLAEALTPRRGRWQPDHVHVVRNTGYSLWEEGLKGGPEKAAVLRTVSGLLAHLRNSVAFHLPRGETEAVAHRIRQTTKEVRRLGTRLGNDGYWRTARMLHRLSNQGTTFASLAL</sequence>
<feature type="non-terminal residue" evidence="1">
    <location>
        <position position="275"/>
    </location>
</feature>
<organism evidence="1">
    <name type="scientific">mine drainage metagenome</name>
    <dbReference type="NCBI Taxonomy" id="410659"/>
    <lineage>
        <taxon>unclassified sequences</taxon>
        <taxon>metagenomes</taxon>
        <taxon>ecological metagenomes</taxon>
    </lineage>
</organism>
<gene>
    <name evidence="1" type="ORF">B1B_07714</name>
</gene>
<name>T1C515_9ZZZZ</name>
<reference evidence="1" key="1">
    <citation type="submission" date="2013-08" db="EMBL/GenBank/DDBJ databases">
        <authorList>
            <person name="Mendez C."/>
            <person name="Richter M."/>
            <person name="Ferrer M."/>
            <person name="Sanchez J."/>
        </authorList>
    </citation>
    <scope>NUCLEOTIDE SEQUENCE</scope>
</reference>
<proteinExistence type="predicted"/>